<gene>
    <name evidence="1" type="ORF">GCM10009754_28650</name>
</gene>
<keyword evidence="2" id="KW-1185">Reference proteome</keyword>
<comment type="caution">
    <text evidence="1">The sequence shown here is derived from an EMBL/GenBank/DDBJ whole genome shotgun (WGS) entry which is preliminary data.</text>
</comment>
<dbReference type="EMBL" id="BAAANN010000010">
    <property type="protein sequence ID" value="GAA1956908.1"/>
    <property type="molecule type" value="Genomic_DNA"/>
</dbReference>
<protein>
    <submittedName>
        <fullName evidence="1">Uncharacterized protein</fullName>
    </submittedName>
</protein>
<reference evidence="1 2" key="1">
    <citation type="journal article" date="2019" name="Int. J. Syst. Evol. Microbiol.">
        <title>The Global Catalogue of Microorganisms (GCM) 10K type strain sequencing project: providing services to taxonomists for standard genome sequencing and annotation.</title>
        <authorList>
            <consortium name="The Broad Institute Genomics Platform"/>
            <consortium name="The Broad Institute Genome Sequencing Center for Infectious Disease"/>
            <person name="Wu L."/>
            <person name="Ma J."/>
        </authorList>
    </citation>
    <scope>NUCLEOTIDE SEQUENCE [LARGE SCALE GENOMIC DNA]</scope>
    <source>
        <strain evidence="1 2">JCM 14545</strain>
    </source>
</reference>
<proteinExistence type="predicted"/>
<name>A0ABN2QR49_9PSEU</name>
<organism evidence="1 2">
    <name type="scientific">Amycolatopsis minnesotensis</name>
    <dbReference type="NCBI Taxonomy" id="337894"/>
    <lineage>
        <taxon>Bacteria</taxon>
        <taxon>Bacillati</taxon>
        <taxon>Actinomycetota</taxon>
        <taxon>Actinomycetes</taxon>
        <taxon>Pseudonocardiales</taxon>
        <taxon>Pseudonocardiaceae</taxon>
        <taxon>Amycolatopsis</taxon>
    </lineage>
</organism>
<evidence type="ECO:0000313" key="2">
    <source>
        <dbReference type="Proteomes" id="UP001501116"/>
    </source>
</evidence>
<evidence type="ECO:0000313" key="1">
    <source>
        <dbReference type="EMBL" id="GAA1956908.1"/>
    </source>
</evidence>
<sequence>MPPPARTAARNLALGLTGQTGPARTRAAGVGFSEWRAATTVLCPRPGIVRQPRQAEIRLLVPSHALIFPWDE</sequence>
<dbReference type="Proteomes" id="UP001501116">
    <property type="component" value="Unassembled WGS sequence"/>
</dbReference>
<accession>A0ABN2QR49</accession>